<protein>
    <submittedName>
        <fullName evidence="8">FtsX-like permease family protein</fullName>
    </submittedName>
</protein>
<feature type="transmembrane region" description="Helical" evidence="6">
    <location>
        <begin position="542"/>
        <end position="563"/>
    </location>
</feature>
<dbReference type="GO" id="GO:0005886">
    <property type="term" value="C:plasma membrane"/>
    <property type="evidence" value="ECO:0007669"/>
    <property type="project" value="UniProtKB-SubCell"/>
</dbReference>
<keyword evidence="5 6" id="KW-0472">Membrane</keyword>
<evidence type="ECO:0000256" key="1">
    <source>
        <dbReference type="ARBA" id="ARBA00004651"/>
    </source>
</evidence>
<proteinExistence type="predicted"/>
<evidence type="ECO:0000256" key="3">
    <source>
        <dbReference type="ARBA" id="ARBA00022692"/>
    </source>
</evidence>
<accession>A0A5C6DEL0</accession>
<evidence type="ECO:0000259" key="7">
    <source>
        <dbReference type="Pfam" id="PF02687"/>
    </source>
</evidence>
<dbReference type="InterPro" id="IPR051125">
    <property type="entry name" value="ABC-4/HrtB_transporter"/>
</dbReference>
<evidence type="ECO:0000256" key="4">
    <source>
        <dbReference type="ARBA" id="ARBA00022989"/>
    </source>
</evidence>
<feature type="domain" description="ABC3 transporter permease C-terminal" evidence="7">
    <location>
        <begin position="1042"/>
        <end position="1150"/>
    </location>
</feature>
<keyword evidence="9" id="KW-1185">Reference proteome</keyword>
<name>A0A5C6DEL0_9BACT</name>
<dbReference type="InterPro" id="IPR003838">
    <property type="entry name" value="ABC3_permease_C"/>
</dbReference>
<comment type="caution">
    <text evidence="8">The sequence shown here is derived from an EMBL/GenBank/DDBJ whole genome shotgun (WGS) entry which is preliminary data.</text>
</comment>
<keyword evidence="3 6" id="KW-0812">Transmembrane</keyword>
<dbReference type="OrthoDB" id="219657at2"/>
<keyword evidence="4 6" id="KW-1133">Transmembrane helix</keyword>
<dbReference type="PANTHER" id="PTHR43738">
    <property type="entry name" value="ABC TRANSPORTER, MEMBRANE PROTEIN"/>
    <property type="match status" value="1"/>
</dbReference>
<feature type="transmembrane region" description="Helical" evidence="6">
    <location>
        <begin position="596"/>
        <end position="620"/>
    </location>
</feature>
<evidence type="ECO:0000313" key="8">
    <source>
        <dbReference type="EMBL" id="TWU35108.1"/>
    </source>
</evidence>
<feature type="transmembrane region" description="Helical" evidence="6">
    <location>
        <begin position="780"/>
        <end position="801"/>
    </location>
</feature>
<feature type="transmembrane region" description="Helical" evidence="6">
    <location>
        <begin position="1090"/>
        <end position="1112"/>
    </location>
</feature>
<feature type="transmembrane region" description="Helical" evidence="6">
    <location>
        <begin position="698"/>
        <end position="717"/>
    </location>
</feature>
<dbReference type="RefSeq" id="WP_146528508.1">
    <property type="nucleotide sequence ID" value="NZ_SJPV01000007.1"/>
</dbReference>
<evidence type="ECO:0000256" key="5">
    <source>
        <dbReference type="ARBA" id="ARBA00023136"/>
    </source>
</evidence>
<dbReference type="EMBL" id="SJPV01000007">
    <property type="protein sequence ID" value="TWU35108.1"/>
    <property type="molecule type" value="Genomic_DNA"/>
</dbReference>
<comment type="subcellular location">
    <subcellularLocation>
        <location evidence="1">Cell membrane</location>
        <topology evidence="1">Multi-pass membrane protein</topology>
    </subcellularLocation>
</comment>
<organism evidence="8 9">
    <name type="scientific">Novipirellula artificiosorum</name>
    <dbReference type="NCBI Taxonomy" id="2528016"/>
    <lineage>
        <taxon>Bacteria</taxon>
        <taxon>Pseudomonadati</taxon>
        <taxon>Planctomycetota</taxon>
        <taxon>Planctomycetia</taxon>
        <taxon>Pirellulales</taxon>
        <taxon>Pirellulaceae</taxon>
        <taxon>Novipirellula</taxon>
    </lineage>
</organism>
<dbReference type="Proteomes" id="UP000319143">
    <property type="component" value="Unassembled WGS sequence"/>
</dbReference>
<sequence>MPRRNFGLSSLIARSVRHGKRISASVAIGVATATAVIVGALLVGDSMRGSLRALTVERLGMTDSIVAPGSFFQSDKIVAENRGAAAVLFFPSGIAEHKTEKTIQRAGSVQLIGCDEAFWNLDVGDVRPSRLPTDDGVVLNQSAASELNVTVGDTITVRLPVEQAVPADSPLGRRDVQSEGLPRMTVLDILPDQGLGRFAILPSQASPRNVYLRRETVADALDRNGQANMVLFPHPITRDELPIDLPALGLKLKRIQKRFPADDRGETIYDYFSLTSDRLLIPTIAVDPIINRVGDDRAAPVMTYLANAIERVSDEGQVTASVPYSTITAIDSSTELPLDFRRPDGASPAAVPLVLNQWAAKQLDASVGTPLRVAYYEPEVENGREVERFFDAVVTQIVPITAPAKPFRLGREAVFDQPPTVYNDPDLTPLVPGVTDQDSINDWDLPFTLQREISSADDLYWNDFRLTPKAFLPLATGQRLFGSRFGHVTGLRIQPTEGENEQALASTILASLRPQFDALGWAVQPIREQQLNASRGTTPFDALFLSLSFFVILSALMLIAMLFRLGLSGRLKELGTLLAVGWTPQRVGRVVLGEGALVATAGVLIGIVVGIGYAMFVLFALRSWWVGAVTVPFLTFHWTFKSILIGATASWWVAMLTLWITTRSIVRVDAQQLLSGRDTDSSAKLVTTTKNSRRWTRLPIAAMIIAAAAVAIASVGASMGGQAAAGGFVGGGMLLLIATMLVVYDRLKRPRTIINDFDQSSLTLGSLAVRNGSRNPLRSTMTIGLMATASFLIIAITAFQLRPTEKGTGGFDLIAQSAQPLYRDFAAADVQQDLLGENASQLESAIIAPLRLREGQDASCNNLYQATAPTVLGVRRSFPSLFRRHADRLAGFEWASAAPTGKDESPWDLLSKEATGTAEDPIPVVIDQNTAMWSLQMHSGIGEVRGFEFDSGKSVFFQVVGLLSNSLLQGKLLIGEANFEKQFPSISGYRLFLMASSGNESLAPMLENELGDVGMDVSETRDVLSGMLAVQNTYLRTFQSLGALGLLLGTIGLAVAQLRSVLERRGELAVMRAVGFTRHRLAGVVMRETAMLLGVGIGCGALCALFAVLPYGRISGIHPPWMEPLVIVLGIVAFGLLAGLLAVIRVVKMPLLESLRSG</sequence>
<reference evidence="8 9" key="1">
    <citation type="submission" date="2019-02" db="EMBL/GenBank/DDBJ databases">
        <title>Deep-cultivation of Planctomycetes and their phenomic and genomic characterization uncovers novel biology.</title>
        <authorList>
            <person name="Wiegand S."/>
            <person name="Jogler M."/>
            <person name="Boedeker C."/>
            <person name="Pinto D."/>
            <person name="Vollmers J."/>
            <person name="Rivas-Marin E."/>
            <person name="Kohn T."/>
            <person name="Peeters S.H."/>
            <person name="Heuer A."/>
            <person name="Rast P."/>
            <person name="Oberbeckmann S."/>
            <person name="Bunk B."/>
            <person name="Jeske O."/>
            <person name="Meyerdierks A."/>
            <person name="Storesund J.E."/>
            <person name="Kallscheuer N."/>
            <person name="Luecker S."/>
            <person name="Lage O.M."/>
            <person name="Pohl T."/>
            <person name="Merkel B.J."/>
            <person name="Hornburger P."/>
            <person name="Mueller R.-W."/>
            <person name="Bruemmer F."/>
            <person name="Labrenz M."/>
            <person name="Spormann A.M."/>
            <person name="Op Den Camp H."/>
            <person name="Overmann J."/>
            <person name="Amann R."/>
            <person name="Jetten M.S.M."/>
            <person name="Mascher T."/>
            <person name="Medema M.H."/>
            <person name="Devos D.P."/>
            <person name="Kaster A.-K."/>
            <person name="Ovreas L."/>
            <person name="Rohde M."/>
            <person name="Galperin M.Y."/>
            <person name="Jogler C."/>
        </authorList>
    </citation>
    <scope>NUCLEOTIDE SEQUENCE [LARGE SCALE GENOMIC DNA]</scope>
    <source>
        <strain evidence="8 9">Poly41</strain>
    </source>
</reference>
<feature type="transmembrane region" description="Helical" evidence="6">
    <location>
        <begin position="1041"/>
        <end position="1062"/>
    </location>
</feature>
<dbReference type="AlphaFoldDB" id="A0A5C6DEL0"/>
<evidence type="ECO:0000256" key="6">
    <source>
        <dbReference type="SAM" id="Phobius"/>
    </source>
</evidence>
<feature type="transmembrane region" description="Helical" evidence="6">
    <location>
        <begin position="1124"/>
        <end position="1147"/>
    </location>
</feature>
<feature type="domain" description="ABC3 transporter permease C-terminal" evidence="7">
    <location>
        <begin position="546"/>
        <end position="668"/>
    </location>
</feature>
<dbReference type="PANTHER" id="PTHR43738:SF2">
    <property type="entry name" value="ABC TRANSPORTER PERMEASE"/>
    <property type="match status" value="1"/>
</dbReference>
<feature type="transmembrane region" description="Helical" evidence="6">
    <location>
        <begin position="640"/>
        <end position="660"/>
    </location>
</feature>
<feature type="transmembrane region" description="Helical" evidence="6">
    <location>
        <begin position="723"/>
        <end position="744"/>
    </location>
</feature>
<keyword evidence="2" id="KW-1003">Cell membrane</keyword>
<feature type="transmembrane region" description="Helical" evidence="6">
    <location>
        <begin position="21"/>
        <end position="43"/>
    </location>
</feature>
<evidence type="ECO:0000313" key="9">
    <source>
        <dbReference type="Proteomes" id="UP000319143"/>
    </source>
</evidence>
<gene>
    <name evidence="8" type="ORF">Poly41_42520</name>
</gene>
<evidence type="ECO:0000256" key="2">
    <source>
        <dbReference type="ARBA" id="ARBA00022475"/>
    </source>
</evidence>
<dbReference type="Pfam" id="PF02687">
    <property type="entry name" value="FtsX"/>
    <property type="match status" value="2"/>
</dbReference>